<protein>
    <submittedName>
        <fullName evidence="1">Uncharacterized protein</fullName>
    </submittedName>
</protein>
<dbReference type="AlphaFoldDB" id="A0ABD3VXA1"/>
<dbReference type="EMBL" id="JBJQND010000010">
    <property type="protein sequence ID" value="KAL3865253.1"/>
    <property type="molecule type" value="Genomic_DNA"/>
</dbReference>
<proteinExistence type="predicted"/>
<comment type="caution">
    <text evidence="1">The sequence shown here is derived from an EMBL/GenBank/DDBJ whole genome shotgun (WGS) entry which is preliminary data.</text>
</comment>
<name>A0ABD3VXA1_SINWO</name>
<keyword evidence="2" id="KW-1185">Reference proteome</keyword>
<feature type="non-terminal residue" evidence="1">
    <location>
        <position position="123"/>
    </location>
</feature>
<dbReference type="InterPro" id="IPR043472">
    <property type="entry name" value="Macro_dom-like"/>
</dbReference>
<accession>A0ABD3VXA1</accession>
<evidence type="ECO:0000313" key="1">
    <source>
        <dbReference type="EMBL" id="KAL3865253.1"/>
    </source>
</evidence>
<sequence>MSKPDLHCSLEFIFKIFLFLCSFSDLAIKRIRIKVQKGQLHEAQAEVLVNTVDWSLDLTKDLISSSLLDKAGIGLQRELQQYQRKAVFGDVLKTGPGTLPKPCMVIFHGVLYAYGIQLSYDAK</sequence>
<dbReference type="Proteomes" id="UP001634394">
    <property type="component" value="Unassembled WGS sequence"/>
</dbReference>
<dbReference type="Gene3D" id="3.40.220.10">
    <property type="entry name" value="Leucine Aminopeptidase, subunit E, domain 1"/>
    <property type="match status" value="1"/>
</dbReference>
<organism evidence="1 2">
    <name type="scientific">Sinanodonta woodiana</name>
    <name type="common">Chinese pond mussel</name>
    <name type="synonym">Anodonta woodiana</name>
    <dbReference type="NCBI Taxonomy" id="1069815"/>
    <lineage>
        <taxon>Eukaryota</taxon>
        <taxon>Metazoa</taxon>
        <taxon>Spiralia</taxon>
        <taxon>Lophotrochozoa</taxon>
        <taxon>Mollusca</taxon>
        <taxon>Bivalvia</taxon>
        <taxon>Autobranchia</taxon>
        <taxon>Heteroconchia</taxon>
        <taxon>Palaeoheterodonta</taxon>
        <taxon>Unionida</taxon>
        <taxon>Unionoidea</taxon>
        <taxon>Unionidae</taxon>
        <taxon>Unioninae</taxon>
        <taxon>Sinanodonta</taxon>
    </lineage>
</organism>
<dbReference type="SUPFAM" id="SSF52949">
    <property type="entry name" value="Macro domain-like"/>
    <property type="match status" value="1"/>
</dbReference>
<evidence type="ECO:0000313" key="2">
    <source>
        <dbReference type="Proteomes" id="UP001634394"/>
    </source>
</evidence>
<gene>
    <name evidence="1" type="ORF">ACJMK2_006867</name>
</gene>
<reference evidence="1 2" key="1">
    <citation type="submission" date="2024-11" db="EMBL/GenBank/DDBJ databases">
        <title>Chromosome-level genome assembly of the freshwater bivalve Anodonta woodiana.</title>
        <authorList>
            <person name="Chen X."/>
        </authorList>
    </citation>
    <scope>NUCLEOTIDE SEQUENCE [LARGE SCALE GENOMIC DNA]</scope>
    <source>
        <strain evidence="1">MN2024</strain>
        <tissue evidence="1">Gills</tissue>
    </source>
</reference>